<evidence type="ECO:0000256" key="2">
    <source>
        <dbReference type="ARBA" id="ARBA00022729"/>
    </source>
</evidence>
<comment type="similarity">
    <text evidence="1">Belongs to the TrbG/VirB9 family.</text>
</comment>
<keyword evidence="2 3" id="KW-0732">Signal</keyword>
<dbReference type="InterPro" id="IPR033645">
    <property type="entry name" value="VirB9/CagX/TrbG_C"/>
</dbReference>
<evidence type="ECO:0000256" key="1">
    <source>
        <dbReference type="ARBA" id="ARBA00006135"/>
    </source>
</evidence>
<organism evidence="4">
    <name type="scientific">Acidithiobacillus ferrivorans</name>
    <dbReference type="NCBI Taxonomy" id="160808"/>
    <lineage>
        <taxon>Bacteria</taxon>
        <taxon>Pseudomonadati</taxon>
        <taxon>Pseudomonadota</taxon>
        <taxon>Acidithiobacillia</taxon>
        <taxon>Acidithiobacillales</taxon>
        <taxon>Acidithiobacillaceae</taxon>
        <taxon>Acidithiobacillus</taxon>
    </lineage>
</organism>
<dbReference type="EMBL" id="CCCS020000078">
    <property type="protein sequence ID" value="CDQ12074.1"/>
    <property type="molecule type" value="Genomic_DNA"/>
</dbReference>
<feature type="chain" id="PRO_5001588480" evidence="3">
    <location>
        <begin position="32"/>
        <end position="272"/>
    </location>
</feature>
<evidence type="ECO:0000313" key="6">
    <source>
        <dbReference type="Proteomes" id="UP000193925"/>
    </source>
</evidence>
<evidence type="ECO:0000313" key="4">
    <source>
        <dbReference type="EMBL" id="CDQ12074.1"/>
    </source>
</evidence>
<protein>
    <submittedName>
        <fullName evidence="4">Conjugal transfer protein TrbG/VirB9/CagX</fullName>
    </submittedName>
</protein>
<dbReference type="Gene3D" id="2.60.40.2500">
    <property type="match status" value="1"/>
</dbReference>
<dbReference type="Pfam" id="PF03524">
    <property type="entry name" value="CagX"/>
    <property type="match status" value="1"/>
</dbReference>
<reference evidence="4" key="2">
    <citation type="submission" date="2014-07" db="EMBL/GenBank/DDBJ databases">
        <title>Initial genome analysis of the psychrotolerant acidophile Acidithiobacillus ferrivorans CF27: insights into iron and sulfur oxidation pathways and into biofilm formation.</title>
        <authorList>
            <person name="Talla E."/>
            <person name="Hedrich S."/>
            <person name="Mangenot S."/>
            <person name="Ji B."/>
            <person name="Johnson D.B."/>
            <person name="Barbe V."/>
            <person name="Bonnefoy V."/>
        </authorList>
    </citation>
    <scope>NUCLEOTIDE SEQUENCE [LARGE SCALE GENOMIC DNA]</scope>
    <source>
        <strain evidence="4">CF27</strain>
    </source>
</reference>
<dbReference type="RefSeq" id="WP_035195484.1">
    <property type="nucleotide sequence ID" value="NZ_CCCS020000078.1"/>
</dbReference>
<dbReference type="Proteomes" id="UP000193925">
    <property type="component" value="Chromosome AFERRI"/>
</dbReference>
<proteinExistence type="inferred from homology"/>
<accession>A0A060V072</accession>
<name>A0A060V072_9PROT</name>
<evidence type="ECO:0000256" key="3">
    <source>
        <dbReference type="SAM" id="SignalP"/>
    </source>
</evidence>
<dbReference type="AlphaFoldDB" id="A0A060V072"/>
<sequence length="272" mass="30208">MTQSSKRNKLRRRVFTIFLAVAMVPAPSAFADGAIPIVSPDSHNVVRFTYSPQTVFHIKTRPHMITDLRLAPGETMEMLVLGNTDQWITASAPGNVFLKPTQPGLETSGTLVTNLRTYQLLITSSKNNDWYQQISWMSGPMVALKSSLPNYAPPASAPAPAMNVPHNSRPHRNEGQAGNIKNMSDLSFNYRVSGDASFKPTQVFDNGTFTWISVPLSGNAPMPALFVREHGQYAIANYTIRGHYMIVQQLFKKAELRIGSRKVFVTREKNNG</sequence>
<reference evidence="4" key="1">
    <citation type="submission" date="2014-03" db="EMBL/GenBank/DDBJ databases">
        <authorList>
            <person name="Genoscope - CEA"/>
        </authorList>
    </citation>
    <scope>NUCLEOTIDE SEQUENCE [LARGE SCALE GENOMIC DNA]</scope>
    <source>
        <strain evidence="4">CF27</strain>
    </source>
</reference>
<gene>
    <name evidence="5" type="ORF">AFERRI_10833</name>
    <name evidence="4" type="ORF">AFERRI_80023</name>
</gene>
<reference evidence="5 6" key="3">
    <citation type="submission" date="2017-03" db="EMBL/GenBank/DDBJ databases">
        <authorList>
            <person name="Regsiter A."/>
            <person name="William W."/>
        </authorList>
    </citation>
    <scope>NUCLEOTIDE SEQUENCE [LARGE SCALE GENOMIC DNA]</scope>
    <source>
        <strain evidence="5">PRJEB5721</strain>
    </source>
</reference>
<dbReference type="InterPro" id="IPR038161">
    <property type="entry name" value="VirB9/CagX/TrbG_C_sf"/>
</dbReference>
<dbReference type="CDD" id="cd06911">
    <property type="entry name" value="VirB9_CagX_TrbG"/>
    <property type="match status" value="1"/>
</dbReference>
<dbReference type="EMBL" id="LT841305">
    <property type="protein sequence ID" value="SMH64799.1"/>
    <property type="molecule type" value="Genomic_DNA"/>
</dbReference>
<dbReference type="InterPro" id="IPR010258">
    <property type="entry name" value="Conjugal_tfr_TrbG/VirB9/CagX"/>
</dbReference>
<evidence type="ECO:0000313" key="5">
    <source>
        <dbReference type="EMBL" id="SMH64799.1"/>
    </source>
</evidence>
<keyword evidence="6" id="KW-1185">Reference proteome</keyword>
<feature type="signal peptide" evidence="3">
    <location>
        <begin position="1"/>
        <end position="31"/>
    </location>
</feature>